<gene>
    <name evidence="4" type="ORF">MUN76_12790</name>
</gene>
<evidence type="ECO:0000259" key="3">
    <source>
        <dbReference type="Pfam" id="PF03816"/>
    </source>
</evidence>
<accession>A0ABY4G043</accession>
<dbReference type="RefSeq" id="WP_244688787.1">
    <property type="nucleotide sequence ID" value="NZ_CP095043.1"/>
</dbReference>
<evidence type="ECO:0000313" key="5">
    <source>
        <dbReference type="Proteomes" id="UP000831775"/>
    </source>
</evidence>
<dbReference type="Gene3D" id="3.40.630.190">
    <property type="entry name" value="LCP protein"/>
    <property type="match status" value="1"/>
</dbReference>
<dbReference type="Proteomes" id="UP000831775">
    <property type="component" value="Chromosome"/>
</dbReference>
<feature type="transmembrane region" description="Helical" evidence="2">
    <location>
        <begin position="82"/>
        <end position="101"/>
    </location>
</feature>
<keyword evidence="2" id="KW-0472">Membrane</keyword>
<organism evidence="4 5">
    <name type="scientific">Leucobacter rhizosphaerae</name>
    <dbReference type="NCBI Taxonomy" id="2932245"/>
    <lineage>
        <taxon>Bacteria</taxon>
        <taxon>Bacillati</taxon>
        <taxon>Actinomycetota</taxon>
        <taxon>Actinomycetes</taxon>
        <taxon>Micrococcales</taxon>
        <taxon>Microbacteriaceae</taxon>
        <taxon>Leucobacter</taxon>
    </lineage>
</organism>
<evidence type="ECO:0000256" key="2">
    <source>
        <dbReference type="SAM" id="Phobius"/>
    </source>
</evidence>
<keyword evidence="2" id="KW-1133">Transmembrane helix</keyword>
<feature type="transmembrane region" description="Helical" evidence="2">
    <location>
        <begin position="121"/>
        <end position="142"/>
    </location>
</feature>
<dbReference type="PANTHER" id="PTHR33392">
    <property type="entry name" value="POLYISOPRENYL-TEICHOIC ACID--PEPTIDOGLYCAN TEICHOIC ACID TRANSFERASE TAGU"/>
    <property type="match status" value="1"/>
</dbReference>
<evidence type="ECO:0000256" key="1">
    <source>
        <dbReference type="ARBA" id="ARBA00006068"/>
    </source>
</evidence>
<evidence type="ECO:0000313" key="4">
    <source>
        <dbReference type="EMBL" id="UOQ61933.1"/>
    </source>
</evidence>
<dbReference type="PANTHER" id="PTHR33392:SF6">
    <property type="entry name" value="POLYISOPRENYL-TEICHOIC ACID--PEPTIDOGLYCAN TEICHOIC ACID TRANSFERASE TAGU"/>
    <property type="match status" value="1"/>
</dbReference>
<sequence length="470" mass="50325">MDLERPLRHPDTDSAPLMNKRARWLVLVGFLFPGSAQVLAGNRKLGRFGLGATILMLLIAVISVIGLLFFRTATLSVFTNSLVLLVVQWLILGYAVMWLILGFDTLRLARLVKVTPGWRVPVAIVSVILTVLPVAGAAYASVTVGSARGAFSDIFGGGAPAVEPVDGRYNIMLLGVDPGEDREGMRPDSISLVSVDAETGQSVIVGLPRELTQMPFDEASPLYPVYPDGFCSPTNNYEGDGYCFTTGYLNAMITELSDSGSPSYEGMFAEATSQGSTPGIEAMKDAVSGATGLDVQFYVLIDMAGFSSLIDALGGVTVDVQQPIPLGGYEDPYTGEWVEGDSYIEPGVQTLNGEYALMFARVRHGLANGDFDRMQHQRQLQAAILAQMNPANVLLRFQELAGAGSELVKTDIPESMLGRFVDLAARAKDHTPVSVEIAPPAIDPEYVDYALVHQMVADAVAAASPPQEAE</sequence>
<reference evidence="4 5" key="1">
    <citation type="submission" date="2022-04" db="EMBL/GenBank/DDBJ databases">
        <title>Leucobacter sp. isolated from rhizosphere of onion.</title>
        <authorList>
            <person name="Won M."/>
            <person name="Lee C.-M."/>
            <person name="Woen H.-Y."/>
            <person name="Kwon S.-W."/>
        </authorList>
    </citation>
    <scope>NUCLEOTIDE SEQUENCE [LARGE SCALE GENOMIC DNA]</scope>
    <source>
        <strain evidence="4 5">H25R-14</strain>
    </source>
</reference>
<keyword evidence="5" id="KW-1185">Reference proteome</keyword>
<name>A0ABY4G043_9MICO</name>
<dbReference type="Pfam" id="PF03816">
    <property type="entry name" value="LytR_cpsA_psr"/>
    <property type="match status" value="1"/>
</dbReference>
<dbReference type="EMBL" id="CP095043">
    <property type="protein sequence ID" value="UOQ61933.1"/>
    <property type="molecule type" value="Genomic_DNA"/>
</dbReference>
<dbReference type="InterPro" id="IPR050922">
    <property type="entry name" value="LytR/CpsA/Psr_CW_biosynth"/>
</dbReference>
<keyword evidence="2" id="KW-0812">Transmembrane</keyword>
<comment type="similarity">
    <text evidence="1">Belongs to the LytR/CpsA/Psr (LCP) family.</text>
</comment>
<proteinExistence type="inferred from homology"/>
<dbReference type="NCBIfam" id="TIGR00350">
    <property type="entry name" value="lytR_cpsA_psr"/>
    <property type="match status" value="1"/>
</dbReference>
<dbReference type="InterPro" id="IPR004474">
    <property type="entry name" value="LytR_CpsA_psr"/>
</dbReference>
<protein>
    <submittedName>
        <fullName evidence="4">LCP family protein</fullName>
    </submittedName>
</protein>
<feature type="transmembrane region" description="Helical" evidence="2">
    <location>
        <begin position="50"/>
        <end position="70"/>
    </location>
</feature>
<feature type="domain" description="Cell envelope-related transcriptional attenuator" evidence="3">
    <location>
        <begin position="188"/>
        <end position="388"/>
    </location>
</feature>